<sequence length="83" mass="9222">MKLYARSKAVRVETMGRSNKNSESTDNGLGGDISLLEQVTPLARQINCLDIERIADICIKNIPKLVGVRFASLYILDETNNIL</sequence>
<protein>
    <submittedName>
        <fullName evidence="2">Uncharacterized protein</fullName>
    </submittedName>
</protein>
<proteinExistence type="predicted"/>
<dbReference type="EMBL" id="BARU01037713">
    <property type="protein sequence ID" value="GAH89525.1"/>
    <property type="molecule type" value="Genomic_DNA"/>
</dbReference>
<feature type="compositionally biased region" description="Polar residues" evidence="1">
    <location>
        <begin position="16"/>
        <end position="27"/>
    </location>
</feature>
<comment type="caution">
    <text evidence="2">The sequence shown here is derived from an EMBL/GenBank/DDBJ whole genome shotgun (WGS) entry which is preliminary data.</text>
</comment>
<organism evidence="2">
    <name type="scientific">marine sediment metagenome</name>
    <dbReference type="NCBI Taxonomy" id="412755"/>
    <lineage>
        <taxon>unclassified sequences</taxon>
        <taxon>metagenomes</taxon>
        <taxon>ecological metagenomes</taxon>
    </lineage>
</organism>
<dbReference type="AlphaFoldDB" id="X1K7C6"/>
<gene>
    <name evidence="2" type="ORF">S03H2_58710</name>
</gene>
<name>X1K7C6_9ZZZZ</name>
<reference evidence="2" key="1">
    <citation type="journal article" date="2014" name="Front. Microbiol.">
        <title>High frequency of phylogenetically diverse reductive dehalogenase-homologous genes in deep subseafloor sedimentary metagenomes.</title>
        <authorList>
            <person name="Kawai M."/>
            <person name="Futagami T."/>
            <person name="Toyoda A."/>
            <person name="Takaki Y."/>
            <person name="Nishi S."/>
            <person name="Hori S."/>
            <person name="Arai W."/>
            <person name="Tsubouchi T."/>
            <person name="Morono Y."/>
            <person name="Uchiyama I."/>
            <person name="Ito T."/>
            <person name="Fujiyama A."/>
            <person name="Inagaki F."/>
            <person name="Takami H."/>
        </authorList>
    </citation>
    <scope>NUCLEOTIDE SEQUENCE</scope>
    <source>
        <strain evidence="2">Expedition CK06-06</strain>
    </source>
</reference>
<feature type="non-terminal residue" evidence="2">
    <location>
        <position position="83"/>
    </location>
</feature>
<accession>X1K7C6</accession>
<evidence type="ECO:0000256" key="1">
    <source>
        <dbReference type="SAM" id="MobiDB-lite"/>
    </source>
</evidence>
<feature type="region of interest" description="Disordered" evidence="1">
    <location>
        <begin position="1"/>
        <end position="31"/>
    </location>
</feature>
<evidence type="ECO:0000313" key="2">
    <source>
        <dbReference type="EMBL" id="GAH89525.1"/>
    </source>
</evidence>